<protein>
    <submittedName>
        <fullName evidence="2">Uncharacterized protein</fullName>
    </submittedName>
</protein>
<dbReference type="KEGG" id="gtr:GLOTRDRAFT_131201"/>
<dbReference type="EMBL" id="KB469306">
    <property type="protein sequence ID" value="EPQ52907.1"/>
    <property type="molecule type" value="Genomic_DNA"/>
</dbReference>
<evidence type="ECO:0000313" key="3">
    <source>
        <dbReference type="Proteomes" id="UP000030669"/>
    </source>
</evidence>
<dbReference type="AlphaFoldDB" id="S7Q053"/>
<reference evidence="2 3" key="1">
    <citation type="journal article" date="2012" name="Science">
        <title>The Paleozoic origin of enzymatic lignin decomposition reconstructed from 31 fungal genomes.</title>
        <authorList>
            <person name="Floudas D."/>
            <person name="Binder M."/>
            <person name="Riley R."/>
            <person name="Barry K."/>
            <person name="Blanchette R.A."/>
            <person name="Henrissat B."/>
            <person name="Martinez A.T."/>
            <person name="Otillar R."/>
            <person name="Spatafora J.W."/>
            <person name="Yadav J.S."/>
            <person name="Aerts A."/>
            <person name="Benoit I."/>
            <person name="Boyd A."/>
            <person name="Carlson A."/>
            <person name="Copeland A."/>
            <person name="Coutinho P.M."/>
            <person name="de Vries R.P."/>
            <person name="Ferreira P."/>
            <person name="Findley K."/>
            <person name="Foster B."/>
            <person name="Gaskell J."/>
            <person name="Glotzer D."/>
            <person name="Gorecki P."/>
            <person name="Heitman J."/>
            <person name="Hesse C."/>
            <person name="Hori C."/>
            <person name="Igarashi K."/>
            <person name="Jurgens J.A."/>
            <person name="Kallen N."/>
            <person name="Kersten P."/>
            <person name="Kohler A."/>
            <person name="Kuees U."/>
            <person name="Kumar T.K.A."/>
            <person name="Kuo A."/>
            <person name="LaButti K."/>
            <person name="Larrondo L.F."/>
            <person name="Lindquist E."/>
            <person name="Ling A."/>
            <person name="Lombard V."/>
            <person name="Lucas S."/>
            <person name="Lundell T."/>
            <person name="Martin R."/>
            <person name="McLaughlin D.J."/>
            <person name="Morgenstern I."/>
            <person name="Morin E."/>
            <person name="Murat C."/>
            <person name="Nagy L.G."/>
            <person name="Nolan M."/>
            <person name="Ohm R.A."/>
            <person name="Patyshakuliyeva A."/>
            <person name="Rokas A."/>
            <person name="Ruiz-Duenas F.J."/>
            <person name="Sabat G."/>
            <person name="Salamov A."/>
            <person name="Samejima M."/>
            <person name="Schmutz J."/>
            <person name="Slot J.C."/>
            <person name="St John F."/>
            <person name="Stenlid J."/>
            <person name="Sun H."/>
            <person name="Sun S."/>
            <person name="Syed K."/>
            <person name="Tsang A."/>
            <person name="Wiebenga A."/>
            <person name="Young D."/>
            <person name="Pisabarro A."/>
            <person name="Eastwood D.C."/>
            <person name="Martin F."/>
            <person name="Cullen D."/>
            <person name="Grigoriev I.V."/>
            <person name="Hibbett D.S."/>
        </authorList>
    </citation>
    <scope>NUCLEOTIDE SEQUENCE [LARGE SCALE GENOMIC DNA]</scope>
    <source>
        <strain evidence="2 3">ATCC 11539</strain>
    </source>
</reference>
<dbReference type="Proteomes" id="UP000030669">
    <property type="component" value="Unassembled WGS sequence"/>
</dbReference>
<accession>S7Q053</accession>
<feature type="compositionally biased region" description="Acidic residues" evidence="1">
    <location>
        <begin position="75"/>
        <end position="92"/>
    </location>
</feature>
<proteinExistence type="predicted"/>
<gene>
    <name evidence="2" type="ORF">GLOTRDRAFT_131201</name>
</gene>
<dbReference type="RefSeq" id="XP_007868246.1">
    <property type="nucleotide sequence ID" value="XM_007870055.1"/>
</dbReference>
<evidence type="ECO:0000313" key="2">
    <source>
        <dbReference type="EMBL" id="EPQ52907.1"/>
    </source>
</evidence>
<sequence>MFHSIERRLRAEKYGPILDNMDFLSRAYFEGHPDVCRSEPMDHESWAEIKPSILDLLRCIEKEQVARREKAKDDDNSDEDWNEEWVGDDGSADEALGTDAVDSDGY</sequence>
<dbReference type="HOGENOM" id="CLU_2223553_0_0_1"/>
<keyword evidence="3" id="KW-1185">Reference proteome</keyword>
<evidence type="ECO:0000256" key="1">
    <source>
        <dbReference type="SAM" id="MobiDB-lite"/>
    </source>
</evidence>
<dbReference type="GeneID" id="19302261"/>
<name>S7Q053_GLOTA</name>
<feature type="region of interest" description="Disordered" evidence="1">
    <location>
        <begin position="67"/>
        <end position="106"/>
    </location>
</feature>
<organism evidence="2 3">
    <name type="scientific">Gloeophyllum trabeum (strain ATCC 11539 / FP-39264 / Madison 617)</name>
    <name type="common">Brown rot fungus</name>
    <dbReference type="NCBI Taxonomy" id="670483"/>
    <lineage>
        <taxon>Eukaryota</taxon>
        <taxon>Fungi</taxon>
        <taxon>Dikarya</taxon>
        <taxon>Basidiomycota</taxon>
        <taxon>Agaricomycotina</taxon>
        <taxon>Agaricomycetes</taxon>
        <taxon>Gloeophyllales</taxon>
        <taxon>Gloeophyllaceae</taxon>
        <taxon>Gloeophyllum</taxon>
    </lineage>
</organism>